<evidence type="ECO:0000256" key="6">
    <source>
        <dbReference type="SAM" id="Coils"/>
    </source>
</evidence>
<dbReference type="GO" id="GO:0071233">
    <property type="term" value="P:cellular response to L-leucine"/>
    <property type="evidence" value="ECO:0007669"/>
    <property type="project" value="TreeGrafter"/>
</dbReference>
<feature type="coiled-coil region" evidence="6">
    <location>
        <begin position="208"/>
        <end position="269"/>
    </location>
</feature>
<evidence type="ECO:0008006" key="10">
    <source>
        <dbReference type="Google" id="ProtNLM"/>
    </source>
</evidence>
<dbReference type="GO" id="GO:1990253">
    <property type="term" value="P:cellular response to leucine starvation"/>
    <property type="evidence" value="ECO:0007669"/>
    <property type="project" value="TreeGrafter"/>
</dbReference>
<proteinExistence type="inferred from homology"/>
<keyword evidence="4" id="KW-0560">Oxidoreductase</keyword>
<dbReference type="InterPro" id="IPR029032">
    <property type="entry name" value="AhpD-like"/>
</dbReference>
<feature type="region of interest" description="Disordered" evidence="7">
    <location>
        <begin position="606"/>
        <end position="626"/>
    </location>
</feature>
<sequence length="891" mass="104678">MHTDMDSIVDCYDVEYEHNNFGYNNKQWIMDNVDVYDHVTKVIRYHPKYFEHYIKTHRYLMYDDGPLPFTTRHYLAIIAAARNKCNYLVNLHEKEFLAEGGDTKWLNGLEFIPQKLRAIYDINKILAHRPWLLTKEHIERLTKGTNSWSLAEVVHAIVILSHFHSLSSFVFSCGLNQELDASLKNEPESPTVSEPEPVIKPSTTPPFIQRLKLEQQRMHQMMKEQEENKKILQQSNSQVLMNGVNSDNIEMLMKRMQDLSDKKKECSETELSNRFKNVELQAAQLTSPADVVIVNISPSISHYVDDPNYAYQDFARRGAENIPHTFRIQDYSWDDHGYSLVNRLYNDVGFLLDDKFRVAYNLTYKTLAGRQNVDTSKFRRAIWNYIQCIFGIRHDDYDYGEVNKLLDRPLKTFIKTACCFPDRITKQDYDSILVELLDSEKCFFSNSNHWTMDNVDVYDHVTKVIRYHPKYFEHYIKTHRYLMYDDGPLPFTTRHYLAIIAAARNKCNYLVNLHEKEFLAEGGDTKWLNGLEFIPQKLRAIYDINKILAHRPWLLTKEHIERLTKGTNSWSLAEVVHAIVILSHFHSLSSFVFSCGLNQELDASLKNEPESPTVSEPEPEIKPSTTPPFIQRLKLEQQRMHQMMMQQEESRRILQLSNNQMMMNNGVNSDNIEILMKAMQDLSEKKKECSETELNNRFKNVEIQTAQLISPTNTEKTFEIPPSISHYVDDPNYAYQDFARRGAENIPFRVQDYSWDDHGYSIVNRLYNDVGFLLDDKFRVAYNLTYKTLAGRQNVDTSKFRRAIWNYIQCIYGIRHDDYDYGEINQLLDRSLKSFIKTACSFPERIKKQDYDTILTELLDSEKVHVNLMILEAKNQAILLYALREIMRYML</sequence>
<feature type="region of interest" description="Disordered" evidence="7">
    <location>
        <begin position="184"/>
        <end position="204"/>
    </location>
</feature>
<dbReference type="PANTHER" id="PTHR12474:SF0">
    <property type="entry name" value="SESTRIN HOMOLOG"/>
    <property type="match status" value="1"/>
</dbReference>
<evidence type="ECO:0000256" key="7">
    <source>
        <dbReference type="SAM" id="MobiDB-lite"/>
    </source>
</evidence>
<organism evidence="8 9">
    <name type="scientific">Chironomus riparius</name>
    <dbReference type="NCBI Taxonomy" id="315576"/>
    <lineage>
        <taxon>Eukaryota</taxon>
        <taxon>Metazoa</taxon>
        <taxon>Ecdysozoa</taxon>
        <taxon>Arthropoda</taxon>
        <taxon>Hexapoda</taxon>
        <taxon>Insecta</taxon>
        <taxon>Pterygota</taxon>
        <taxon>Neoptera</taxon>
        <taxon>Endopterygota</taxon>
        <taxon>Diptera</taxon>
        <taxon>Nematocera</taxon>
        <taxon>Chironomoidea</taxon>
        <taxon>Chironomidae</taxon>
        <taxon>Chironominae</taxon>
        <taxon>Chironomus</taxon>
    </lineage>
</organism>
<dbReference type="Pfam" id="PF04636">
    <property type="entry name" value="PA26"/>
    <property type="match status" value="2"/>
</dbReference>
<keyword evidence="3" id="KW-0963">Cytoplasm</keyword>
<dbReference type="Proteomes" id="UP001153620">
    <property type="component" value="Chromosome 1"/>
</dbReference>
<dbReference type="EMBL" id="OU895877">
    <property type="protein sequence ID" value="CAG9801386.1"/>
    <property type="molecule type" value="Genomic_DNA"/>
</dbReference>
<dbReference type="OrthoDB" id="337464at2759"/>
<dbReference type="GO" id="GO:0016684">
    <property type="term" value="F:oxidoreductase activity, acting on peroxide as acceptor"/>
    <property type="evidence" value="ECO:0007669"/>
    <property type="project" value="TreeGrafter"/>
</dbReference>
<dbReference type="GO" id="GO:0070728">
    <property type="term" value="F:L-leucine binding"/>
    <property type="evidence" value="ECO:0007669"/>
    <property type="project" value="TreeGrafter"/>
</dbReference>
<reference evidence="8" key="1">
    <citation type="submission" date="2022-01" db="EMBL/GenBank/DDBJ databases">
        <authorList>
            <person name="King R."/>
        </authorList>
    </citation>
    <scope>NUCLEOTIDE SEQUENCE</scope>
</reference>
<evidence type="ECO:0000313" key="8">
    <source>
        <dbReference type="EMBL" id="CAG9801386.1"/>
    </source>
</evidence>
<dbReference type="InterPro" id="IPR006730">
    <property type="entry name" value="Sestrin"/>
</dbReference>
<protein>
    <recommendedName>
        <fullName evidence="10">P53 regulated pa26 nuclear protein sestrin</fullName>
    </recommendedName>
</protein>
<dbReference type="GO" id="GO:1901031">
    <property type="term" value="P:regulation of response to reactive oxygen species"/>
    <property type="evidence" value="ECO:0007669"/>
    <property type="project" value="InterPro"/>
</dbReference>
<evidence type="ECO:0000256" key="2">
    <source>
        <dbReference type="ARBA" id="ARBA00008350"/>
    </source>
</evidence>
<evidence type="ECO:0000256" key="5">
    <source>
        <dbReference type="ARBA" id="ARBA00049242"/>
    </source>
</evidence>
<comment type="catalytic activity">
    <reaction evidence="5">
        <text>a hydroperoxide + L-cysteinyl-[protein] = S-hydroxy-L-cysteinyl-[protein] + an alcohol</text>
        <dbReference type="Rhea" id="RHEA:67124"/>
        <dbReference type="Rhea" id="RHEA-COMP:10131"/>
        <dbReference type="Rhea" id="RHEA-COMP:17193"/>
        <dbReference type="ChEBI" id="CHEBI:29950"/>
        <dbReference type="ChEBI" id="CHEBI:30879"/>
        <dbReference type="ChEBI" id="CHEBI:35924"/>
        <dbReference type="ChEBI" id="CHEBI:61973"/>
    </reaction>
    <physiologicalReaction direction="left-to-right" evidence="5">
        <dbReference type="Rhea" id="RHEA:67125"/>
    </physiologicalReaction>
</comment>
<dbReference type="PANTHER" id="PTHR12474">
    <property type="entry name" value="P53 REGULATED PA26 NUCLEAR PROTEIN SESTRIN"/>
    <property type="match status" value="1"/>
</dbReference>
<comment type="similarity">
    <text evidence="2">Belongs to the sestrin family.</text>
</comment>
<evidence type="ECO:0000256" key="1">
    <source>
        <dbReference type="ARBA" id="ARBA00004496"/>
    </source>
</evidence>
<evidence type="ECO:0000256" key="3">
    <source>
        <dbReference type="ARBA" id="ARBA00022490"/>
    </source>
</evidence>
<dbReference type="GO" id="GO:0016239">
    <property type="term" value="P:positive regulation of macroautophagy"/>
    <property type="evidence" value="ECO:0007669"/>
    <property type="project" value="TreeGrafter"/>
</dbReference>
<dbReference type="GO" id="GO:0005634">
    <property type="term" value="C:nucleus"/>
    <property type="evidence" value="ECO:0007669"/>
    <property type="project" value="InterPro"/>
</dbReference>
<keyword evidence="9" id="KW-1185">Reference proteome</keyword>
<dbReference type="GO" id="GO:1904262">
    <property type="term" value="P:negative regulation of TORC1 signaling"/>
    <property type="evidence" value="ECO:0007669"/>
    <property type="project" value="TreeGrafter"/>
</dbReference>
<dbReference type="AlphaFoldDB" id="A0A9N9RQC4"/>
<comment type="subcellular location">
    <subcellularLocation>
        <location evidence="1">Cytoplasm</location>
    </subcellularLocation>
</comment>
<reference evidence="8" key="2">
    <citation type="submission" date="2022-10" db="EMBL/GenBank/DDBJ databases">
        <authorList>
            <consortium name="ENA_rothamsted_submissions"/>
            <consortium name="culmorum"/>
            <person name="King R."/>
        </authorList>
    </citation>
    <scope>NUCLEOTIDE SEQUENCE</scope>
</reference>
<evidence type="ECO:0000256" key="4">
    <source>
        <dbReference type="ARBA" id="ARBA00023002"/>
    </source>
</evidence>
<gene>
    <name evidence="8" type="ORF">CHIRRI_LOCUS4316</name>
</gene>
<dbReference type="FunFam" id="1.20.1290.10:FF:000001">
    <property type="entry name" value="Sestrin 1"/>
    <property type="match status" value="2"/>
</dbReference>
<accession>A0A9N9RQC4</accession>
<dbReference type="Gene3D" id="1.20.1290.10">
    <property type="entry name" value="AhpD-like"/>
    <property type="match status" value="2"/>
</dbReference>
<evidence type="ECO:0000313" key="9">
    <source>
        <dbReference type="Proteomes" id="UP001153620"/>
    </source>
</evidence>
<keyword evidence="6" id="KW-0175">Coiled coil</keyword>
<dbReference type="SUPFAM" id="SSF69118">
    <property type="entry name" value="AhpD-like"/>
    <property type="match status" value="2"/>
</dbReference>
<name>A0A9N9RQC4_9DIPT</name>
<dbReference type="GO" id="GO:0005737">
    <property type="term" value="C:cytoplasm"/>
    <property type="evidence" value="ECO:0007669"/>
    <property type="project" value="UniProtKB-SubCell"/>
</dbReference>